<reference evidence="1" key="1">
    <citation type="submission" date="2018-05" db="EMBL/GenBank/DDBJ databases">
        <authorList>
            <person name="Lanie J.A."/>
            <person name="Ng W.-L."/>
            <person name="Kazmierczak K.M."/>
            <person name="Andrzejewski T.M."/>
            <person name="Davidsen T.M."/>
            <person name="Wayne K.J."/>
            <person name="Tettelin H."/>
            <person name="Glass J.I."/>
            <person name="Rusch D."/>
            <person name="Podicherti R."/>
            <person name="Tsui H.-C.T."/>
            <person name="Winkler M.E."/>
        </authorList>
    </citation>
    <scope>NUCLEOTIDE SEQUENCE</scope>
</reference>
<sequence>LPLNAPAWMPLNFQTLCYTGAQIQPGCDTHRQSLPYQD</sequence>
<feature type="non-terminal residue" evidence="1">
    <location>
        <position position="38"/>
    </location>
</feature>
<evidence type="ECO:0000313" key="1">
    <source>
        <dbReference type="EMBL" id="SVD88097.1"/>
    </source>
</evidence>
<feature type="non-terminal residue" evidence="1">
    <location>
        <position position="1"/>
    </location>
</feature>
<protein>
    <submittedName>
        <fullName evidence="1">Uncharacterized protein</fullName>
    </submittedName>
</protein>
<organism evidence="1">
    <name type="scientific">marine metagenome</name>
    <dbReference type="NCBI Taxonomy" id="408172"/>
    <lineage>
        <taxon>unclassified sequences</taxon>
        <taxon>metagenomes</taxon>
        <taxon>ecological metagenomes</taxon>
    </lineage>
</organism>
<dbReference type="EMBL" id="UINC01179422">
    <property type="protein sequence ID" value="SVD88097.1"/>
    <property type="molecule type" value="Genomic_DNA"/>
</dbReference>
<gene>
    <name evidence="1" type="ORF">METZ01_LOCUS440951</name>
</gene>
<accession>A0A382YXU9</accession>
<name>A0A382YXU9_9ZZZZ</name>
<proteinExistence type="predicted"/>
<dbReference type="AlphaFoldDB" id="A0A382YXU9"/>